<evidence type="ECO:0000313" key="2">
    <source>
        <dbReference type="EMBL" id="MCH1625967.1"/>
    </source>
</evidence>
<dbReference type="AlphaFoldDB" id="A0AAW5DZ91"/>
<dbReference type="Proteomes" id="UP001431131">
    <property type="component" value="Unassembled WGS sequence"/>
</dbReference>
<reference evidence="2" key="1">
    <citation type="submission" date="2022-02" db="EMBL/GenBank/DDBJ databases">
        <title>Fredinandcohnia quinoae sp. nov. isolated from Chenopodium quinoa seeds.</title>
        <authorList>
            <person name="Saati-Santamaria Z."/>
            <person name="Flores-Felix J.D."/>
            <person name="Igual J.M."/>
            <person name="Velazquez E."/>
            <person name="Garcia-Fraile P."/>
            <person name="Martinez-Molina E."/>
        </authorList>
    </citation>
    <scope>NUCLEOTIDE SEQUENCE</scope>
    <source>
        <strain evidence="2">SECRCQ15</strain>
    </source>
</reference>
<proteinExistence type="predicted"/>
<comment type="caution">
    <text evidence="2">The sequence shown here is derived from an EMBL/GenBank/DDBJ whole genome shotgun (WGS) entry which is preliminary data.</text>
</comment>
<feature type="region of interest" description="Disordered" evidence="1">
    <location>
        <begin position="612"/>
        <end position="666"/>
    </location>
</feature>
<dbReference type="RefSeq" id="WP_240255893.1">
    <property type="nucleotide sequence ID" value="NZ_JAKTTI010000017.1"/>
</dbReference>
<dbReference type="InterPro" id="IPR025584">
    <property type="entry name" value="Cthe_2159"/>
</dbReference>
<gene>
    <name evidence="2" type="ORF">MJG50_11560</name>
</gene>
<sequence length="700" mass="73893">MKKKKSKIIQAASILICTTFLFSCSNDAEKSDAQIKVESLSSIGDRDISSVISENVKYTDDDFNSNWKNDTYTSIQLDGANTSFEGDGGVLITNNIITIRTSGVYVISGKLDDGQIIVDAEDKGLVRLILNGVDITSTTNAPIFVKNAEKTVVSLEEGTENVLTDGKKYVYEDSTTDEPNAALFSKDDLTINGSGTLVVNANYDNGISSKDDLKITDGTIQIDAVDDGIMGRDLVAIKEGSFTIKANGDGVKSTNDKDETKGIIVIEGGTFDIDAANDGIQAEASLLIAEGNFSIKAGGGSPNRIARREGNMPKPGDENTNSIDTESESESMKGLKAEIEVAIGGGKFDIDTMDDAVHSNNSITILDGDLKIATGDDGIHADSAIHTKGGKINITKSYEGIESKIVTITDGNIRVIASDDGINIGGGNDGSGMDMQADSEESLLSINGGYIYVNSEGDGLDSNGSIEMTGGAVIVSGPTENNNGALDYDQSFIISGGTLIASGSSGMAMATSEESTQLSILMSYSEKQEAGKIVHLEDSDGNAIMTFTPDKDYQSIMISSPKLKKDTSYVLYSGGKSTGNDTDGLHTDGDYQDGTKVVEFTIVDSVTWLDESGITTPKSSGPGGQGRPGGGFPEGQGPQGNPGEQNPPTGKPGDMFSNVDEETKEQIQTIMEQEREGTITREEAEKKLKELGIEFPGGRE</sequence>
<keyword evidence="3" id="KW-1185">Reference proteome</keyword>
<dbReference type="EMBL" id="JAKTTI010000017">
    <property type="protein sequence ID" value="MCH1625967.1"/>
    <property type="molecule type" value="Genomic_DNA"/>
</dbReference>
<dbReference type="Pfam" id="PF14262">
    <property type="entry name" value="Cthe_2159"/>
    <property type="match status" value="1"/>
</dbReference>
<name>A0AAW5DZ91_9BACI</name>
<dbReference type="PROSITE" id="PS51257">
    <property type="entry name" value="PROKAR_LIPOPROTEIN"/>
    <property type="match status" value="1"/>
</dbReference>
<evidence type="ECO:0000313" key="3">
    <source>
        <dbReference type="Proteomes" id="UP001431131"/>
    </source>
</evidence>
<accession>A0AAW5DZ91</accession>
<feature type="region of interest" description="Disordered" evidence="1">
    <location>
        <begin position="299"/>
        <end position="333"/>
    </location>
</feature>
<feature type="compositionally biased region" description="Gly residues" evidence="1">
    <location>
        <begin position="621"/>
        <end position="640"/>
    </location>
</feature>
<evidence type="ECO:0000256" key="1">
    <source>
        <dbReference type="SAM" id="MobiDB-lite"/>
    </source>
</evidence>
<protein>
    <submittedName>
        <fullName evidence="2">Carbohydrate-binding domain-containing protein</fullName>
    </submittedName>
</protein>
<feature type="compositionally biased region" description="Basic and acidic residues" evidence="1">
    <location>
        <begin position="306"/>
        <end position="317"/>
    </location>
</feature>
<organism evidence="2 3">
    <name type="scientific">Fredinandcohnia quinoae</name>
    <dbReference type="NCBI Taxonomy" id="2918902"/>
    <lineage>
        <taxon>Bacteria</taxon>
        <taxon>Bacillati</taxon>
        <taxon>Bacillota</taxon>
        <taxon>Bacilli</taxon>
        <taxon>Bacillales</taxon>
        <taxon>Bacillaceae</taxon>
        <taxon>Fredinandcohnia</taxon>
    </lineage>
</organism>